<proteinExistence type="predicted"/>
<reference evidence="1 2" key="1">
    <citation type="submission" date="2013-03" db="EMBL/GenBank/DDBJ databases">
        <title>Salinisphaera hydrothermalis C41B8 Genome Sequencing.</title>
        <authorList>
            <person name="Li C."/>
            <person name="Lai Q."/>
            <person name="Shao Z."/>
        </authorList>
    </citation>
    <scope>NUCLEOTIDE SEQUENCE [LARGE SCALE GENOMIC DNA]</scope>
    <source>
        <strain evidence="1 2">C41B8</strain>
    </source>
</reference>
<dbReference type="InterPro" id="IPR003737">
    <property type="entry name" value="GlcNAc_PI_deacetylase-related"/>
</dbReference>
<protein>
    <submittedName>
        <fullName evidence="1">LmbE family protein</fullName>
    </submittedName>
</protein>
<dbReference type="Gene3D" id="3.40.50.10320">
    <property type="entry name" value="LmbE-like"/>
    <property type="match status" value="1"/>
</dbReference>
<dbReference type="eggNOG" id="COG2120">
    <property type="taxonomic scope" value="Bacteria"/>
</dbReference>
<dbReference type="SUPFAM" id="SSF102588">
    <property type="entry name" value="LmbE-like"/>
    <property type="match status" value="1"/>
</dbReference>
<organism evidence="1 2">
    <name type="scientific">Salinisphaera hydrothermalis (strain C41B8)</name>
    <dbReference type="NCBI Taxonomy" id="1304275"/>
    <lineage>
        <taxon>Bacteria</taxon>
        <taxon>Pseudomonadati</taxon>
        <taxon>Pseudomonadota</taxon>
        <taxon>Gammaproteobacteria</taxon>
        <taxon>Salinisphaerales</taxon>
        <taxon>Salinisphaeraceae</taxon>
        <taxon>Salinisphaera</taxon>
    </lineage>
</organism>
<dbReference type="RefSeq" id="WP_037332996.1">
    <property type="nucleotide sequence ID" value="NZ_APNK01000001.1"/>
</dbReference>
<sequence>MSALDLTGLRRAVVIAPHPDDEVIGAFGLIRRLREHGVRVQVIVATDGAASHRHSARFPPKRLAAARRAESRAGMARAGVAAHDVHFLARADGSLGDYDSAACRGLARDMARGPAPDLLVLPSPADDHPDHRTVARAGRLLWPRCRQRLAYLVWPRTDRPTPPTRLWLSLGDRHWHMKRAALACHRTQTGLIEDDPDGFHMSQAERVAFTRPIERFTWA</sequence>
<name>A0A084IRP7_SALHC</name>
<gene>
    <name evidence="1" type="ORF">C41B8_01490</name>
</gene>
<dbReference type="EMBL" id="APNK01000001">
    <property type="protein sequence ID" value="KEZ79381.1"/>
    <property type="molecule type" value="Genomic_DNA"/>
</dbReference>
<accession>A0A084IRP7</accession>
<dbReference type="InterPro" id="IPR024078">
    <property type="entry name" value="LmbE-like_dom_sf"/>
</dbReference>
<dbReference type="PANTHER" id="PTHR12993">
    <property type="entry name" value="N-ACETYLGLUCOSAMINYL-PHOSPHATIDYLINOSITOL DE-N-ACETYLASE-RELATED"/>
    <property type="match status" value="1"/>
</dbReference>
<dbReference type="GO" id="GO:0016811">
    <property type="term" value="F:hydrolase activity, acting on carbon-nitrogen (but not peptide) bonds, in linear amides"/>
    <property type="evidence" value="ECO:0007669"/>
    <property type="project" value="TreeGrafter"/>
</dbReference>
<evidence type="ECO:0000313" key="2">
    <source>
        <dbReference type="Proteomes" id="UP000028302"/>
    </source>
</evidence>
<dbReference type="Proteomes" id="UP000028302">
    <property type="component" value="Unassembled WGS sequence"/>
</dbReference>
<dbReference type="OrthoDB" id="9790023at2"/>
<keyword evidence="2" id="KW-1185">Reference proteome</keyword>
<dbReference type="AlphaFoldDB" id="A0A084IRP7"/>
<dbReference type="STRING" id="1304275.C41B8_01490"/>
<comment type="caution">
    <text evidence="1">The sequence shown here is derived from an EMBL/GenBank/DDBJ whole genome shotgun (WGS) entry which is preliminary data.</text>
</comment>
<dbReference type="PANTHER" id="PTHR12993:SF29">
    <property type="entry name" value="BLR3841 PROTEIN"/>
    <property type="match status" value="1"/>
</dbReference>
<dbReference type="Pfam" id="PF02585">
    <property type="entry name" value="PIG-L"/>
    <property type="match status" value="1"/>
</dbReference>
<evidence type="ECO:0000313" key="1">
    <source>
        <dbReference type="EMBL" id="KEZ79381.1"/>
    </source>
</evidence>